<feature type="domain" description="FAD/NAD(P)-binding" evidence="11">
    <location>
        <begin position="4"/>
        <end position="329"/>
    </location>
</feature>
<evidence type="ECO:0000256" key="2">
    <source>
        <dbReference type="ARBA" id="ARBA00007532"/>
    </source>
</evidence>
<dbReference type="PRINTS" id="PR00411">
    <property type="entry name" value="PNDRDTASEI"/>
</dbReference>
<keyword evidence="4 9" id="KW-0274">FAD</keyword>
<keyword evidence="3 9" id="KW-0285">Flavoprotein</keyword>
<evidence type="ECO:0000256" key="1">
    <source>
        <dbReference type="ARBA" id="ARBA00001974"/>
    </source>
</evidence>
<dbReference type="Pfam" id="PF02852">
    <property type="entry name" value="Pyr_redox_dim"/>
    <property type="match status" value="1"/>
</dbReference>
<evidence type="ECO:0000259" key="10">
    <source>
        <dbReference type="Pfam" id="PF02852"/>
    </source>
</evidence>
<feature type="domain" description="Pyridine nucleotide-disulphide oxidoreductase dimerisation" evidence="10">
    <location>
        <begin position="366"/>
        <end position="475"/>
    </location>
</feature>
<reference evidence="13" key="1">
    <citation type="journal article" date="2019" name="Int. J. Syst. Evol. Microbiol.">
        <title>The Global Catalogue of Microorganisms (GCM) 10K type strain sequencing project: providing services to taxonomists for standard genome sequencing and annotation.</title>
        <authorList>
            <consortium name="The Broad Institute Genomics Platform"/>
            <consortium name="The Broad Institute Genome Sequencing Center for Infectious Disease"/>
            <person name="Wu L."/>
            <person name="Ma J."/>
        </authorList>
    </citation>
    <scope>NUCLEOTIDE SEQUENCE [LARGE SCALE GENOMIC DNA]</scope>
    <source>
        <strain evidence="13">JCM 14546</strain>
    </source>
</reference>
<dbReference type="Pfam" id="PF07992">
    <property type="entry name" value="Pyr_redox_2"/>
    <property type="match status" value="1"/>
</dbReference>
<gene>
    <name evidence="12" type="primary">mtr</name>
    <name evidence="12" type="ORF">GCM10009755_19980</name>
</gene>
<sequence>MTHYDLLVIGTGSGNSIVDEHFDSQKVAIAEAHLFGGTCLNVGCIPTKMFVKTADLARTASAAHTARFGLTTSFSAADWPAIRDRVFGRIDPIEAGGRDYRTNRLPNVTVYPEHVRFTGPRTVVTDSGAEITADRIVIAAGSHAHVPELPGLDAARVDSPGYPVATSNSIMRIDSLPRSLTIIGGGFIAAEFAHVFSSLGVDVTVLVRGDHFLSHADSTVSERFTSAFAAAHHVRTGTSVTALEVTGAGVHVTTRTSDRGTGSLTSDMVLLATGRVPSLEGLGVDRAGFDTTEGRLAVDDRQRVLAGGTPVPGVFALGDISSPYLLKHVANHEARVVRANLLADIAAGAPGAAEAADLTVVNHRAVPSAVFSDPQVATVGLTEEQAAAAGVDYTVKVQEYADVAYGWALEDRIGFVKLLADRRTRRLLGAHIVGDDASMLLQPLVQAMSFDLPADRMAKEQYWIHPALPEVVENALLGLEFD</sequence>
<dbReference type="Gene3D" id="3.50.50.60">
    <property type="entry name" value="FAD/NAD(P)-binding domain"/>
    <property type="match status" value="2"/>
</dbReference>
<evidence type="ECO:0000256" key="4">
    <source>
        <dbReference type="ARBA" id="ARBA00022827"/>
    </source>
</evidence>
<comment type="cofactor">
    <cofactor evidence="1">
        <name>FAD</name>
        <dbReference type="ChEBI" id="CHEBI:57692"/>
    </cofactor>
</comment>
<dbReference type="SUPFAM" id="SSF55424">
    <property type="entry name" value="FAD/NAD-linked reductases, dimerisation (C-terminal) domain"/>
    <property type="match status" value="1"/>
</dbReference>
<name>A0ABP5EY33_9MICO</name>
<dbReference type="InterPro" id="IPR023753">
    <property type="entry name" value="FAD/NAD-binding_dom"/>
</dbReference>
<keyword evidence="8 9" id="KW-0676">Redox-active center</keyword>
<accession>A0ABP5EY33</accession>
<dbReference type="PROSITE" id="PS00076">
    <property type="entry name" value="PYRIDINE_REDOX_1"/>
    <property type="match status" value="1"/>
</dbReference>
<evidence type="ECO:0000313" key="13">
    <source>
        <dbReference type="Proteomes" id="UP001500755"/>
    </source>
</evidence>
<dbReference type="SUPFAM" id="SSF51905">
    <property type="entry name" value="FAD/NAD(P)-binding domain"/>
    <property type="match status" value="1"/>
</dbReference>
<evidence type="ECO:0000256" key="8">
    <source>
        <dbReference type="ARBA" id="ARBA00023284"/>
    </source>
</evidence>
<dbReference type="NCBIfam" id="NF005884">
    <property type="entry name" value="PRK07846.1"/>
    <property type="match status" value="1"/>
</dbReference>
<dbReference type="EMBL" id="BAAANO010000018">
    <property type="protein sequence ID" value="GAA2009312.1"/>
    <property type="molecule type" value="Genomic_DNA"/>
</dbReference>
<evidence type="ECO:0000256" key="5">
    <source>
        <dbReference type="ARBA" id="ARBA00023002"/>
    </source>
</evidence>
<proteinExistence type="inferred from homology"/>
<dbReference type="InterPro" id="IPR050151">
    <property type="entry name" value="Class-I_Pyr_Nuc-Dis_Oxidored"/>
</dbReference>
<keyword evidence="7" id="KW-1015">Disulfide bond</keyword>
<protein>
    <submittedName>
        <fullName evidence="12">Mycothione reductase</fullName>
    </submittedName>
</protein>
<dbReference type="Proteomes" id="UP001500755">
    <property type="component" value="Unassembled WGS sequence"/>
</dbReference>
<keyword evidence="6" id="KW-0520">NAD</keyword>
<dbReference type="InterPro" id="IPR036188">
    <property type="entry name" value="FAD/NAD-bd_sf"/>
</dbReference>
<evidence type="ECO:0000256" key="7">
    <source>
        <dbReference type="ARBA" id="ARBA00023157"/>
    </source>
</evidence>
<dbReference type="PRINTS" id="PR00368">
    <property type="entry name" value="FADPNR"/>
</dbReference>
<evidence type="ECO:0000256" key="6">
    <source>
        <dbReference type="ARBA" id="ARBA00023027"/>
    </source>
</evidence>
<evidence type="ECO:0000256" key="9">
    <source>
        <dbReference type="RuleBase" id="RU003691"/>
    </source>
</evidence>
<evidence type="ECO:0000256" key="3">
    <source>
        <dbReference type="ARBA" id="ARBA00022630"/>
    </source>
</evidence>
<dbReference type="InterPro" id="IPR004099">
    <property type="entry name" value="Pyr_nucl-diS_OxRdtase_dimer"/>
</dbReference>
<evidence type="ECO:0000259" key="11">
    <source>
        <dbReference type="Pfam" id="PF07992"/>
    </source>
</evidence>
<dbReference type="InterPro" id="IPR016156">
    <property type="entry name" value="FAD/NAD-linked_Rdtase_dimer_sf"/>
</dbReference>
<evidence type="ECO:0000313" key="12">
    <source>
        <dbReference type="EMBL" id="GAA2009312.1"/>
    </source>
</evidence>
<keyword evidence="5 9" id="KW-0560">Oxidoreductase</keyword>
<comment type="caution">
    <text evidence="12">The sequence shown here is derived from an EMBL/GenBank/DDBJ whole genome shotgun (WGS) entry which is preliminary data.</text>
</comment>
<organism evidence="12 13">
    <name type="scientific">Brevibacterium samyangense</name>
    <dbReference type="NCBI Taxonomy" id="366888"/>
    <lineage>
        <taxon>Bacteria</taxon>
        <taxon>Bacillati</taxon>
        <taxon>Actinomycetota</taxon>
        <taxon>Actinomycetes</taxon>
        <taxon>Micrococcales</taxon>
        <taxon>Brevibacteriaceae</taxon>
        <taxon>Brevibacterium</taxon>
    </lineage>
</organism>
<dbReference type="RefSeq" id="WP_344309281.1">
    <property type="nucleotide sequence ID" value="NZ_BAAANO010000018.1"/>
</dbReference>
<dbReference type="PANTHER" id="PTHR22912">
    <property type="entry name" value="DISULFIDE OXIDOREDUCTASE"/>
    <property type="match status" value="1"/>
</dbReference>
<comment type="similarity">
    <text evidence="2 9">Belongs to the class-I pyridine nucleotide-disulfide oxidoreductase family.</text>
</comment>
<dbReference type="PIRSF" id="PIRSF000350">
    <property type="entry name" value="Mercury_reductase_MerA"/>
    <property type="match status" value="1"/>
</dbReference>
<dbReference type="Gene3D" id="3.30.390.30">
    <property type="match status" value="1"/>
</dbReference>
<dbReference type="InterPro" id="IPR012999">
    <property type="entry name" value="Pyr_OxRdtase_I_AS"/>
</dbReference>
<dbReference type="InterPro" id="IPR001100">
    <property type="entry name" value="Pyr_nuc-diS_OxRdtase"/>
</dbReference>
<dbReference type="PANTHER" id="PTHR22912:SF217">
    <property type="entry name" value="DIHYDROLIPOYL DEHYDROGENASE"/>
    <property type="match status" value="1"/>
</dbReference>
<keyword evidence="13" id="KW-1185">Reference proteome</keyword>